<feature type="domain" description="N-acetyltransferase" evidence="3">
    <location>
        <begin position="3"/>
        <end position="164"/>
    </location>
</feature>
<dbReference type="EC" id="2.3.1.-" evidence="4"/>
<keyword evidence="1 4" id="KW-0808">Transferase</keyword>
<dbReference type="InterPro" id="IPR016181">
    <property type="entry name" value="Acyl_CoA_acyltransferase"/>
</dbReference>
<dbReference type="InterPro" id="IPR000182">
    <property type="entry name" value="GNAT_dom"/>
</dbReference>
<evidence type="ECO:0000313" key="5">
    <source>
        <dbReference type="Proteomes" id="UP001056291"/>
    </source>
</evidence>
<proteinExistence type="predicted"/>
<dbReference type="CDD" id="cd04301">
    <property type="entry name" value="NAT_SF"/>
    <property type="match status" value="1"/>
</dbReference>
<dbReference type="SUPFAM" id="SSF55729">
    <property type="entry name" value="Acyl-CoA N-acyltransferases (Nat)"/>
    <property type="match status" value="1"/>
</dbReference>
<dbReference type="Pfam" id="PF00583">
    <property type="entry name" value="Acetyltransf_1"/>
    <property type="match status" value="1"/>
</dbReference>
<dbReference type="RefSeq" id="WP_251933476.1">
    <property type="nucleotide sequence ID" value="NZ_CP098747.1"/>
</dbReference>
<keyword evidence="2 4" id="KW-0012">Acyltransferase</keyword>
<dbReference type="EMBL" id="CP098747">
    <property type="protein sequence ID" value="USG60595.1"/>
    <property type="molecule type" value="Genomic_DNA"/>
</dbReference>
<protein>
    <submittedName>
        <fullName evidence="4">GNAT family N-acetyltransferase</fullName>
        <ecNumber evidence="4">2.3.1.-</ecNumber>
    </submittedName>
</protein>
<accession>A0ABY4W4E0</accession>
<dbReference type="Gene3D" id="3.40.630.30">
    <property type="match status" value="1"/>
</dbReference>
<name>A0ABY4W4E0_9PROT</name>
<gene>
    <name evidence="4" type="ORF">NBZ79_15620</name>
</gene>
<dbReference type="InterPro" id="IPR050680">
    <property type="entry name" value="YpeA/RimI_acetyltransf"/>
</dbReference>
<dbReference type="PANTHER" id="PTHR43420:SF49">
    <property type="entry name" value="AMINO GROUP ACETYL TRANSFERASE"/>
    <property type="match status" value="1"/>
</dbReference>
<reference evidence="4" key="1">
    <citation type="submission" date="2022-06" db="EMBL/GenBank/DDBJ databases">
        <title>Sneathiella actinostolidae sp. nov., isolated from a sea anemonein the Western Pacific Ocean.</title>
        <authorList>
            <person name="Wei M.J."/>
        </authorList>
    </citation>
    <scope>NUCLEOTIDE SEQUENCE</scope>
    <source>
        <strain evidence="4">PHK-P5</strain>
    </source>
</reference>
<evidence type="ECO:0000256" key="2">
    <source>
        <dbReference type="ARBA" id="ARBA00023315"/>
    </source>
</evidence>
<dbReference type="PANTHER" id="PTHR43420">
    <property type="entry name" value="ACETYLTRANSFERASE"/>
    <property type="match status" value="1"/>
</dbReference>
<evidence type="ECO:0000259" key="3">
    <source>
        <dbReference type="PROSITE" id="PS51186"/>
    </source>
</evidence>
<keyword evidence="5" id="KW-1185">Reference proteome</keyword>
<evidence type="ECO:0000313" key="4">
    <source>
        <dbReference type="EMBL" id="USG60595.1"/>
    </source>
</evidence>
<evidence type="ECO:0000256" key="1">
    <source>
        <dbReference type="ARBA" id="ARBA00022679"/>
    </source>
</evidence>
<dbReference type="Proteomes" id="UP001056291">
    <property type="component" value="Chromosome"/>
</dbReference>
<dbReference type="PROSITE" id="PS51186">
    <property type="entry name" value="GNAT"/>
    <property type="match status" value="1"/>
</dbReference>
<organism evidence="4 5">
    <name type="scientific">Sneathiella marina</name>
    <dbReference type="NCBI Taxonomy" id="2950108"/>
    <lineage>
        <taxon>Bacteria</taxon>
        <taxon>Pseudomonadati</taxon>
        <taxon>Pseudomonadota</taxon>
        <taxon>Alphaproteobacteria</taxon>
        <taxon>Sneathiellales</taxon>
        <taxon>Sneathiellaceae</taxon>
        <taxon>Sneathiella</taxon>
    </lineage>
</organism>
<sequence length="165" mass="18814">MEINIRHAVPEDLDAIHEIMLCNGTIRGTMRLPQQARHQTEKWLQPEDGVYRFVAQLDGNILGYSELVTYPHSPRHRHVGEIDMMLVHDKAHGKGLGSAMMENLVDLADNWMNLSRLHLTVWTTNLNAIGLYKKFGFVEEGIMPKYVFTNGAYADGLLMGRVLER</sequence>
<dbReference type="GO" id="GO:0016746">
    <property type="term" value="F:acyltransferase activity"/>
    <property type="evidence" value="ECO:0007669"/>
    <property type="project" value="UniProtKB-KW"/>
</dbReference>